<comment type="caution">
    <text evidence="2">The sequence shown here is derived from an EMBL/GenBank/DDBJ whole genome shotgun (WGS) entry which is preliminary data.</text>
</comment>
<feature type="region of interest" description="Disordered" evidence="1">
    <location>
        <begin position="1"/>
        <end position="20"/>
    </location>
</feature>
<evidence type="ECO:0000313" key="2">
    <source>
        <dbReference type="EMBL" id="KUN84043.1"/>
    </source>
</evidence>
<evidence type="ECO:0000256" key="1">
    <source>
        <dbReference type="SAM" id="MobiDB-lite"/>
    </source>
</evidence>
<dbReference type="InterPro" id="IPR048000">
    <property type="entry name" value="TnsA-like"/>
</dbReference>
<evidence type="ECO:0008006" key="4">
    <source>
        <dbReference type="Google" id="ProtNLM"/>
    </source>
</evidence>
<dbReference type="Proteomes" id="UP000052982">
    <property type="component" value="Unassembled WGS sequence"/>
</dbReference>
<proteinExistence type="predicted"/>
<accession>A0A117RCZ7</accession>
<sequence>MVTKRTSVRAGSQESATASIRYEDDSVRSVEFEQLRRGSFDGSVPWRQVRSAKGHKHHPGEYASATTRGLVVYESRLELARLLLADFDPQVVGILAQPCRLRARVGGRWRLHVPDFLLVLGDGNVRVVNVKPADRLLDPEIAEALAWPGDLVEGHGWQYEIWSGADPVLLANVRFLAAYRRAGVVPDEDIAQAWEVVQDGDPLTVAERRLAAGRPVEDVRPAVLALVWSGRLSVDLSRPIDGDSVLRRAA</sequence>
<dbReference type="STRING" id="1943.AQJ64_16445"/>
<name>A0A117RCZ7_9ACTN</name>
<dbReference type="AlphaFoldDB" id="A0A117RCZ7"/>
<evidence type="ECO:0000313" key="3">
    <source>
        <dbReference type="Proteomes" id="UP000052982"/>
    </source>
</evidence>
<dbReference type="EMBL" id="LMWW01000019">
    <property type="protein sequence ID" value="KUN84043.1"/>
    <property type="molecule type" value="Genomic_DNA"/>
</dbReference>
<organism evidence="2 3">
    <name type="scientific">Streptomyces griseoruber</name>
    <dbReference type="NCBI Taxonomy" id="1943"/>
    <lineage>
        <taxon>Bacteria</taxon>
        <taxon>Bacillati</taxon>
        <taxon>Actinomycetota</taxon>
        <taxon>Actinomycetes</taxon>
        <taxon>Kitasatosporales</taxon>
        <taxon>Streptomycetaceae</taxon>
        <taxon>Streptomyces</taxon>
    </lineage>
</organism>
<feature type="compositionally biased region" description="Polar residues" evidence="1">
    <location>
        <begin position="9"/>
        <end position="18"/>
    </location>
</feature>
<reference evidence="2 3" key="1">
    <citation type="submission" date="2015-10" db="EMBL/GenBank/DDBJ databases">
        <title>Draft genome sequence of Streptomyces griseoruber DSM 40281, type strain for the species Streptomyces griseoruber.</title>
        <authorList>
            <person name="Ruckert C."/>
            <person name="Winkler A."/>
            <person name="Kalinowski J."/>
            <person name="Kampfer P."/>
            <person name="Glaeser S."/>
        </authorList>
    </citation>
    <scope>NUCLEOTIDE SEQUENCE [LARGE SCALE GENOMIC DNA]</scope>
    <source>
        <strain evidence="2 3">DSM 40281</strain>
    </source>
</reference>
<protein>
    <recommendedName>
        <fullName evidence="4">TnsA endonuclease N-terminal domain-containing protein</fullName>
    </recommendedName>
</protein>
<keyword evidence="3" id="KW-1185">Reference proteome</keyword>
<gene>
    <name evidence="2" type="ORF">AQJ64_16445</name>
</gene>
<dbReference type="NCBIfam" id="NF033179">
    <property type="entry name" value="TnsA_like_Actin"/>
    <property type="match status" value="1"/>
</dbReference>